<dbReference type="PANTHER" id="PTHR10996:SF257">
    <property type="entry name" value="GLYOXYLATE REDUCTASE 1"/>
    <property type="match status" value="1"/>
</dbReference>
<dbReference type="SUPFAM" id="SSF52283">
    <property type="entry name" value="Formate/glycerate dehydrogenase catalytic domain-like"/>
    <property type="match status" value="1"/>
</dbReference>
<evidence type="ECO:0000313" key="13">
    <source>
        <dbReference type="Proteomes" id="UP000000310"/>
    </source>
</evidence>
<dbReference type="InterPro" id="IPR029752">
    <property type="entry name" value="D-isomer_DH_CS1"/>
</dbReference>
<dbReference type="InterPro" id="IPR050223">
    <property type="entry name" value="D-isomer_2-hydroxyacid_DH"/>
</dbReference>
<accession>F0S801</accession>
<dbReference type="EC" id="1.1.1.81" evidence="7"/>
<evidence type="ECO:0000259" key="11">
    <source>
        <dbReference type="Pfam" id="PF02826"/>
    </source>
</evidence>
<dbReference type="PROSITE" id="PS00065">
    <property type="entry name" value="D_2_HYDROXYACID_DH_1"/>
    <property type="match status" value="1"/>
</dbReference>
<dbReference type="Pfam" id="PF00389">
    <property type="entry name" value="2-Hacid_dh"/>
    <property type="match status" value="1"/>
</dbReference>
<dbReference type="FunFam" id="3.40.50.720:FF:000026">
    <property type="entry name" value="Glyoxylate/hydroxypyruvate reductase B"/>
    <property type="match status" value="1"/>
</dbReference>
<dbReference type="CDD" id="cd05301">
    <property type="entry name" value="GDH"/>
    <property type="match status" value="1"/>
</dbReference>
<dbReference type="InterPro" id="IPR006139">
    <property type="entry name" value="D-isomer_2_OHA_DH_cat_dom"/>
</dbReference>
<evidence type="ECO:0000256" key="2">
    <source>
        <dbReference type="ARBA" id="ARBA00051801"/>
    </source>
</evidence>
<dbReference type="EC" id="1.1.1.79" evidence="6"/>
<keyword evidence="13" id="KW-1185">Reference proteome</keyword>
<reference evidence="13" key="2">
    <citation type="submission" date="2011-02" db="EMBL/GenBank/DDBJ databases">
        <title>The complete genome of Pedobacter saltans DSM 12145.</title>
        <authorList>
            <consortium name="US DOE Joint Genome Institute (JGI-PGF)"/>
            <person name="Lucas S."/>
            <person name="Copeland A."/>
            <person name="Lapidus A."/>
            <person name="Bruce D."/>
            <person name="Goodwin L."/>
            <person name="Pitluck S."/>
            <person name="Kyrpides N."/>
            <person name="Mavromatis K."/>
            <person name="Pagani I."/>
            <person name="Ivanova N."/>
            <person name="Ovchinnikova G."/>
            <person name="Lu M."/>
            <person name="Detter J.C."/>
            <person name="Han C."/>
            <person name="Land M."/>
            <person name="Hauser L."/>
            <person name="Markowitz V."/>
            <person name="Cheng J.-F."/>
            <person name="Hugenholtz P."/>
            <person name="Woyke T."/>
            <person name="Wu D."/>
            <person name="Tindall B."/>
            <person name="Pomrenke H.G."/>
            <person name="Brambilla E."/>
            <person name="Klenk H.-P."/>
            <person name="Eisen J.A."/>
        </authorList>
    </citation>
    <scope>NUCLEOTIDE SEQUENCE [LARGE SCALE GENOMIC DNA]</scope>
    <source>
        <strain evidence="13">ATCC 51119 / DSM 12145 / JCM 21818 / LMG 10337 / NBRC 100064 / NCIMB 13643</strain>
    </source>
</reference>
<evidence type="ECO:0000256" key="9">
    <source>
        <dbReference type="RuleBase" id="RU003719"/>
    </source>
</evidence>
<dbReference type="GO" id="GO:0030267">
    <property type="term" value="F:glyoxylate reductase (NADPH) activity"/>
    <property type="evidence" value="ECO:0007669"/>
    <property type="project" value="UniProtKB-EC"/>
</dbReference>
<dbReference type="eggNOG" id="COG1052">
    <property type="taxonomic scope" value="Bacteria"/>
</dbReference>
<gene>
    <name evidence="12" type="ordered locus">Pedsa_0646</name>
</gene>
<dbReference type="GO" id="GO:0016618">
    <property type="term" value="F:hydroxypyruvate reductase [NAD(P)H] activity"/>
    <property type="evidence" value="ECO:0007669"/>
    <property type="project" value="UniProtKB-EC"/>
</dbReference>
<dbReference type="KEGG" id="psn:Pedsa_0646"/>
<protein>
    <recommendedName>
        <fullName evidence="8">Glyoxylate/hydroxypyruvate reductase B</fullName>
        <ecNumber evidence="6">1.1.1.79</ecNumber>
        <ecNumber evidence="7">1.1.1.81</ecNumber>
    </recommendedName>
</protein>
<feature type="domain" description="D-isomer specific 2-hydroxyacid dehydrogenase catalytic" evidence="10">
    <location>
        <begin position="6"/>
        <end position="322"/>
    </location>
</feature>
<proteinExistence type="inferred from homology"/>
<feature type="domain" description="D-isomer specific 2-hydroxyacid dehydrogenase NAD-binding" evidence="11">
    <location>
        <begin position="112"/>
        <end position="290"/>
    </location>
</feature>
<sequence length="329" mass="36797">MSEKLVFITSRIPQIGLELLDKAGIFYRQWPHERKITKEELIENVKECNILLNIGSNQLDEAFFKACPKLELVSLLSVGYDHVNIGAANQYRVPVTNTPGVLSKATADTAFLLMLASSRKALFQYKKILDGKWQKNVPTDILGIELHDRTLGVFGLGRIGLEMAKLCKGAYNMDIIYHNRNRNAEAEEILGAKWVNFEDLLKQSDVLSVHSQLSKETEGLFNYDVFSKMKKTSIFINTSRGAVHNEEDLIRALQDGKIWGAGLDVTNPEPMTADSPLLTMPTVAILPHIGSATVETRDEMARLAVQNIIAKINNEFLLTCINPEVLEIT</sequence>
<dbReference type="InterPro" id="IPR006140">
    <property type="entry name" value="D-isomer_DH_NAD-bd"/>
</dbReference>
<dbReference type="SUPFAM" id="SSF51735">
    <property type="entry name" value="NAD(P)-binding Rossmann-fold domains"/>
    <property type="match status" value="1"/>
</dbReference>
<reference evidence="12 13" key="1">
    <citation type="journal article" date="2011" name="Stand. Genomic Sci.">
        <title>Complete genome sequence of the gliding, heparinolytic Pedobacter saltans type strain (113).</title>
        <authorList>
            <person name="Liolios K."/>
            <person name="Sikorski J."/>
            <person name="Lu M."/>
            <person name="Nolan M."/>
            <person name="Lapidus A."/>
            <person name="Lucas S."/>
            <person name="Hammon N."/>
            <person name="Deshpande S."/>
            <person name="Cheng J.F."/>
            <person name="Tapia R."/>
            <person name="Han C."/>
            <person name="Goodwin L."/>
            <person name="Pitluck S."/>
            <person name="Huntemann M."/>
            <person name="Ivanova N."/>
            <person name="Pagani I."/>
            <person name="Mavromatis K."/>
            <person name="Ovchinikova G."/>
            <person name="Pati A."/>
            <person name="Chen A."/>
            <person name="Palaniappan K."/>
            <person name="Land M."/>
            <person name="Hauser L."/>
            <person name="Brambilla E.M."/>
            <person name="Kotsyurbenko O."/>
            <person name="Rohde M."/>
            <person name="Tindall B.J."/>
            <person name="Abt B."/>
            <person name="Goker M."/>
            <person name="Detter J.C."/>
            <person name="Woyke T."/>
            <person name="Bristow J."/>
            <person name="Eisen J.A."/>
            <person name="Markowitz V."/>
            <person name="Hugenholtz P."/>
            <person name="Klenk H.P."/>
            <person name="Kyrpides N.C."/>
        </authorList>
    </citation>
    <scope>NUCLEOTIDE SEQUENCE [LARGE SCALE GENOMIC DNA]</scope>
    <source>
        <strain evidence="13">ATCC 51119 / DSM 12145 / JCM 21818 / LMG 10337 / NBRC 100064 / NCIMB 13643</strain>
    </source>
</reference>
<evidence type="ECO:0000256" key="8">
    <source>
        <dbReference type="ARBA" id="ARBA00073362"/>
    </source>
</evidence>
<evidence type="ECO:0000256" key="6">
    <source>
        <dbReference type="ARBA" id="ARBA00066661"/>
    </source>
</evidence>
<evidence type="ECO:0000256" key="4">
    <source>
        <dbReference type="ARBA" id="ARBA00052769"/>
    </source>
</evidence>
<name>F0S801_PSESL</name>
<dbReference type="Proteomes" id="UP000000310">
    <property type="component" value="Chromosome"/>
</dbReference>
<comment type="similarity">
    <text evidence="5">Belongs to the D-isomer specific 2-hydroxyacid dehydrogenase family. GhrB subfamily.</text>
</comment>
<evidence type="ECO:0000313" key="12">
    <source>
        <dbReference type="EMBL" id="ADY51222.1"/>
    </source>
</evidence>
<dbReference type="AlphaFoldDB" id="F0S801"/>
<dbReference type="EMBL" id="CP002545">
    <property type="protein sequence ID" value="ADY51222.1"/>
    <property type="molecule type" value="Genomic_DNA"/>
</dbReference>
<dbReference type="Gene3D" id="3.40.50.720">
    <property type="entry name" value="NAD(P)-binding Rossmann-like Domain"/>
    <property type="match status" value="2"/>
</dbReference>
<evidence type="ECO:0000256" key="1">
    <source>
        <dbReference type="ARBA" id="ARBA00023002"/>
    </source>
</evidence>
<comment type="catalytic activity">
    <reaction evidence="3">
        <text>(R)-glycerate + NADP(+) = 3-hydroxypyruvate + NADPH + H(+)</text>
        <dbReference type="Rhea" id="RHEA:18657"/>
        <dbReference type="ChEBI" id="CHEBI:15378"/>
        <dbReference type="ChEBI" id="CHEBI:16659"/>
        <dbReference type="ChEBI" id="CHEBI:17180"/>
        <dbReference type="ChEBI" id="CHEBI:57783"/>
        <dbReference type="ChEBI" id="CHEBI:58349"/>
        <dbReference type="EC" id="1.1.1.81"/>
    </reaction>
</comment>
<dbReference type="HOGENOM" id="CLU_019796_1_2_10"/>
<evidence type="ECO:0000256" key="7">
    <source>
        <dbReference type="ARBA" id="ARBA00066674"/>
    </source>
</evidence>
<dbReference type="GO" id="GO:0005829">
    <property type="term" value="C:cytosol"/>
    <property type="evidence" value="ECO:0007669"/>
    <property type="project" value="TreeGrafter"/>
</dbReference>
<dbReference type="RefSeq" id="WP_013631723.1">
    <property type="nucleotide sequence ID" value="NC_015177.1"/>
</dbReference>
<organism evidence="12 13">
    <name type="scientific">Pseudopedobacter saltans (strain ATCC 51119 / DSM 12145 / JCM 21818 / CCUG 39354 / LMG 10337 / NBRC 100064 / NCIMB 13643)</name>
    <name type="common">Pedobacter saltans</name>
    <dbReference type="NCBI Taxonomy" id="762903"/>
    <lineage>
        <taxon>Bacteria</taxon>
        <taxon>Pseudomonadati</taxon>
        <taxon>Bacteroidota</taxon>
        <taxon>Sphingobacteriia</taxon>
        <taxon>Sphingobacteriales</taxon>
        <taxon>Sphingobacteriaceae</taxon>
        <taxon>Pseudopedobacter</taxon>
    </lineage>
</organism>
<keyword evidence="1 9" id="KW-0560">Oxidoreductase</keyword>
<dbReference type="PANTHER" id="PTHR10996">
    <property type="entry name" value="2-HYDROXYACID DEHYDROGENASE-RELATED"/>
    <property type="match status" value="1"/>
</dbReference>
<dbReference type="GO" id="GO:0051287">
    <property type="term" value="F:NAD binding"/>
    <property type="evidence" value="ECO:0007669"/>
    <property type="project" value="InterPro"/>
</dbReference>
<dbReference type="InterPro" id="IPR036291">
    <property type="entry name" value="NAD(P)-bd_dom_sf"/>
</dbReference>
<dbReference type="Pfam" id="PF02826">
    <property type="entry name" value="2-Hacid_dh_C"/>
    <property type="match status" value="1"/>
</dbReference>
<evidence type="ECO:0000259" key="10">
    <source>
        <dbReference type="Pfam" id="PF00389"/>
    </source>
</evidence>
<dbReference type="OrthoDB" id="1522997at2"/>
<dbReference type="STRING" id="762903.Pedsa_0646"/>
<evidence type="ECO:0000256" key="5">
    <source>
        <dbReference type="ARBA" id="ARBA00061278"/>
    </source>
</evidence>
<comment type="catalytic activity">
    <reaction evidence="4">
        <text>glycolate + NADP(+) = glyoxylate + NADPH + H(+)</text>
        <dbReference type="Rhea" id="RHEA:10992"/>
        <dbReference type="ChEBI" id="CHEBI:15378"/>
        <dbReference type="ChEBI" id="CHEBI:29805"/>
        <dbReference type="ChEBI" id="CHEBI:36655"/>
        <dbReference type="ChEBI" id="CHEBI:57783"/>
        <dbReference type="ChEBI" id="CHEBI:58349"/>
        <dbReference type="EC" id="1.1.1.79"/>
    </reaction>
</comment>
<comment type="catalytic activity">
    <reaction evidence="2">
        <text>(R)-glycerate + NAD(+) = 3-hydroxypyruvate + NADH + H(+)</text>
        <dbReference type="Rhea" id="RHEA:17905"/>
        <dbReference type="ChEBI" id="CHEBI:15378"/>
        <dbReference type="ChEBI" id="CHEBI:16659"/>
        <dbReference type="ChEBI" id="CHEBI:17180"/>
        <dbReference type="ChEBI" id="CHEBI:57540"/>
        <dbReference type="ChEBI" id="CHEBI:57945"/>
        <dbReference type="EC" id="1.1.1.81"/>
    </reaction>
</comment>
<evidence type="ECO:0000256" key="3">
    <source>
        <dbReference type="ARBA" id="ARBA00052239"/>
    </source>
</evidence>